<dbReference type="RefSeq" id="WP_166508288.1">
    <property type="nucleotide sequence ID" value="NZ_CP043026.1"/>
</dbReference>
<feature type="chain" id="PRO_5022876013" evidence="1">
    <location>
        <begin position="24"/>
        <end position="706"/>
    </location>
</feature>
<proteinExistence type="predicted"/>
<evidence type="ECO:0000313" key="3">
    <source>
        <dbReference type="Proteomes" id="UP000323144"/>
    </source>
</evidence>
<evidence type="ECO:0000313" key="2">
    <source>
        <dbReference type="EMBL" id="QEH61911.1"/>
    </source>
</evidence>
<name>A0A5B9Y4E2_9MOLU</name>
<dbReference type="AlphaFoldDB" id="A0A5B9Y4E2"/>
<reference evidence="2 3" key="1">
    <citation type="submission" date="2019-08" db="EMBL/GenBank/DDBJ databases">
        <title>Complete genome sequence of Spiroplasma chinense CCH (DSM 19755).</title>
        <authorList>
            <person name="Shen H.-Y."/>
            <person name="Lin Y.-C."/>
            <person name="Chou L."/>
            <person name="Kuo C.-H."/>
        </authorList>
    </citation>
    <scope>NUCLEOTIDE SEQUENCE [LARGE SCALE GENOMIC DNA]</scope>
    <source>
        <strain evidence="2 3">CCH</strain>
    </source>
</reference>
<feature type="signal peptide" evidence="1">
    <location>
        <begin position="1"/>
        <end position="23"/>
    </location>
</feature>
<keyword evidence="3" id="KW-1185">Reference proteome</keyword>
<organism evidence="2 3">
    <name type="scientific">Spiroplasma chinense</name>
    <dbReference type="NCBI Taxonomy" id="216932"/>
    <lineage>
        <taxon>Bacteria</taxon>
        <taxon>Bacillati</taxon>
        <taxon>Mycoplasmatota</taxon>
        <taxon>Mollicutes</taxon>
        <taxon>Entomoplasmatales</taxon>
        <taxon>Spiroplasmataceae</taxon>
        <taxon>Spiroplasma</taxon>
    </lineage>
</organism>
<keyword evidence="1" id="KW-0732">Signal</keyword>
<dbReference type="EMBL" id="CP043026">
    <property type="protein sequence ID" value="QEH61911.1"/>
    <property type="molecule type" value="Genomic_DNA"/>
</dbReference>
<dbReference type="NCBIfam" id="NF045726">
    <property type="entry name" value="XXplasma_LP"/>
    <property type="match status" value="1"/>
</dbReference>
<dbReference type="Gene3D" id="2.60.40.1080">
    <property type="match status" value="1"/>
</dbReference>
<protein>
    <submittedName>
        <fullName evidence="2">Uncharacterized protein</fullName>
    </submittedName>
</protein>
<dbReference type="InterPro" id="IPR054816">
    <property type="entry name" value="Lipoprotein_mollicutes-type_CS"/>
</dbReference>
<accession>A0A5B9Y4E2</accession>
<evidence type="ECO:0000256" key="1">
    <source>
        <dbReference type="SAM" id="SignalP"/>
    </source>
</evidence>
<sequence>MKKLMGLLATISLTSSVTTSVVACGEPVVNEVETHVNNLKDMVSDIASESFSSPEHAIEVIKSKIASNSENGVFVGNEQPTKIHQVLFSDAFANENNNSVTIVYKISEINIADPSTFVWGKENNFTQSIKLKKPVIEVVSDLILEVGHEIEVNLKVSDAIDDNIQAIAKDTDLIDLTLENNKLTITGLKKGTTSITLKATGAQDRVFNVEVKDDVFPPFIKVDKLKNKTVVGFEEEFEVVVNNPTLATLYVSSSDTSVLTTTLTPITASKGRYILKLKTNKVGSANIKLTYSGAEDLEFKMNVVKVPTIGAIKDISILRGFSSEVNINLESEIDGELSANINEQDLANISLTDKVLKIDALELGTATITVQYSFAQSVTFKVEILEEPIIQPIQDQTLNIDQTIEVQANISNATEDLIGVEGYDNKIIKINLNNNKLIITGLMDGETNVTVTYKNAKSITFKVTVYKPVIKPIEDQRMAINHSANIEVIIENANDNNFEVKEFDENLISIIRNGNKLAIKGLAFGSTSVKISYKNAQSVVFEVYVEKPVIKPIENQLLNVDSISKIIVELEYENGSYITAKSENEDIVEVLVQGKEISLKGLKPGKTKIFVNYGDAPEISFIATVDKPIIQEIDDFELEVDKQVTIKTKVFNHSKAQLEFENENKDIIEVNLKGDDLTIIALKEGTSTITLKYEFADDVTFTVTVK</sequence>
<dbReference type="Proteomes" id="UP000323144">
    <property type="component" value="Chromosome"/>
</dbReference>
<dbReference type="PROSITE" id="PS51257">
    <property type="entry name" value="PROKAR_LIPOPROTEIN"/>
    <property type="match status" value="1"/>
</dbReference>
<dbReference type="KEGG" id="schi:SCHIN_v1c07160"/>
<gene>
    <name evidence="2" type="ORF">SCHIN_v1c07160</name>
</gene>